<gene>
    <name evidence="2" type="ORF">Fmac_005774</name>
</gene>
<evidence type="ECO:0000313" key="2">
    <source>
        <dbReference type="EMBL" id="KAL2344489.1"/>
    </source>
</evidence>
<protein>
    <submittedName>
        <fullName evidence="2">Uncharacterized protein</fullName>
    </submittedName>
</protein>
<accession>A0ABD1N8V8</accession>
<proteinExistence type="predicted"/>
<evidence type="ECO:0000256" key="1">
    <source>
        <dbReference type="SAM" id="MobiDB-lite"/>
    </source>
</evidence>
<dbReference type="AlphaFoldDB" id="A0ABD1N8V8"/>
<dbReference type="Proteomes" id="UP001603857">
    <property type="component" value="Unassembled WGS sequence"/>
</dbReference>
<dbReference type="EMBL" id="JBGMDY010000002">
    <property type="protein sequence ID" value="KAL2344489.1"/>
    <property type="molecule type" value="Genomic_DNA"/>
</dbReference>
<reference evidence="2 3" key="1">
    <citation type="submission" date="2024-08" db="EMBL/GenBank/DDBJ databases">
        <title>Insights into the chromosomal genome structure of Flemingia macrophylla.</title>
        <authorList>
            <person name="Ding Y."/>
            <person name="Zhao Y."/>
            <person name="Bi W."/>
            <person name="Wu M."/>
            <person name="Zhao G."/>
            <person name="Gong Y."/>
            <person name="Li W."/>
            <person name="Zhang P."/>
        </authorList>
    </citation>
    <scope>NUCLEOTIDE SEQUENCE [LARGE SCALE GENOMIC DNA]</scope>
    <source>
        <strain evidence="2">DYQJB</strain>
        <tissue evidence="2">Leaf</tissue>
    </source>
</reference>
<comment type="caution">
    <text evidence="2">The sequence shown here is derived from an EMBL/GenBank/DDBJ whole genome shotgun (WGS) entry which is preliminary data.</text>
</comment>
<keyword evidence="3" id="KW-1185">Reference proteome</keyword>
<feature type="region of interest" description="Disordered" evidence="1">
    <location>
        <begin position="71"/>
        <end position="93"/>
    </location>
</feature>
<sequence>MCVVVDAESAFHASVVHFAESASPPVLLHSRTSLADTATWSSATSTTRTPRCDSCWDSRCQLHDDVGLQDPVAGPHCQEHGGAGNDGELPERG</sequence>
<name>A0ABD1N8V8_9FABA</name>
<evidence type="ECO:0000313" key="3">
    <source>
        <dbReference type="Proteomes" id="UP001603857"/>
    </source>
</evidence>
<organism evidence="2 3">
    <name type="scientific">Flemingia macrophylla</name>
    <dbReference type="NCBI Taxonomy" id="520843"/>
    <lineage>
        <taxon>Eukaryota</taxon>
        <taxon>Viridiplantae</taxon>
        <taxon>Streptophyta</taxon>
        <taxon>Embryophyta</taxon>
        <taxon>Tracheophyta</taxon>
        <taxon>Spermatophyta</taxon>
        <taxon>Magnoliopsida</taxon>
        <taxon>eudicotyledons</taxon>
        <taxon>Gunneridae</taxon>
        <taxon>Pentapetalae</taxon>
        <taxon>rosids</taxon>
        <taxon>fabids</taxon>
        <taxon>Fabales</taxon>
        <taxon>Fabaceae</taxon>
        <taxon>Papilionoideae</taxon>
        <taxon>50 kb inversion clade</taxon>
        <taxon>NPAAA clade</taxon>
        <taxon>indigoferoid/millettioid clade</taxon>
        <taxon>Phaseoleae</taxon>
        <taxon>Flemingia</taxon>
    </lineage>
</organism>